<gene>
    <name evidence="3" type="ORF">SEMRO_784_G202060.1</name>
</gene>
<evidence type="ECO:0000259" key="2">
    <source>
        <dbReference type="Pfam" id="PF13358"/>
    </source>
</evidence>
<dbReference type="OrthoDB" id="54715at2759"/>
<feature type="compositionally biased region" description="Basic and acidic residues" evidence="1">
    <location>
        <begin position="1"/>
        <end position="11"/>
    </location>
</feature>
<dbReference type="GO" id="GO:0003676">
    <property type="term" value="F:nucleic acid binding"/>
    <property type="evidence" value="ECO:0007669"/>
    <property type="project" value="InterPro"/>
</dbReference>
<protein>
    <recommendedName>
        <fullName evidence="2">Tc1-like transposase DDE domain-containing protein</fullName>
    </recommendedName>
</protein>
<organism evidence="3 4">
    <name type="scientific">Seminavis robusta</name>
    <dbReference type="NCBI Taxonomy" id="568900"/>
    <lineage>
        <taxon>Eukaryota</taxon>
        <taxon>Sar</taxon>
        <taxon>Stramenopiles</taxon>
        <taxon>Ochrophyta</taxon>
        <taxon>Bacillariophyta</taxon>
        <taxon>Bacillariophyceae</taxon>
        <taxon>Bacillariophycidae</taxon>
        <taxon>Naviculales</taxon>
        <taxon>Naviculaceae</taxon>
        <taxon>Seminavis</taxon>
    </lineage>
</organism>
<evidence type="ECO:0000313" key="3">
    <source>
        <dbReference type="EMBL" id="CAB9516463.1"/>
    </source>
</evidence>
<name>A0A9N8HMZ8_9STRA</name>
<dbReference type="Gene3D" id="3.30.420.10">
    <property type="entry name" value="Ribonuclease H-like superfamily/Ribonuclease H"/>
    <property type="match status" value="1"/>
</dbReference>
<dbReference type="AlphaFoldDB" id="A0A9N8HMZ8"/>
<keyword evidence="4" id="KW-1185">Reference proteome</keyword>
<dbReference type="Proteomes" id="UP001153069">
    <property type="component" value="Unassembled WGS sequence"/>
</dbReference>
<sequence>MAPTKNPKERPAPSTIRDASLRPHPSRGGARGYDVAQRNAAVALRVMGEEDTPALDHLRQLQQYPSKRSTRRWHRRINQEGHLHPYEMNGNNPATVLKGHQLLMLSFYRLCYPKATAAEINAFLFASTLPGQQQRFYSESQITEAEDYLGLSRKRASTTAYQASLPINLAKRHSFWNDPYPNGIAGTSRSTIIDWDEAGVWVETTNRGYGKCFIGSRAREEGPYNHSQKYTLTAAIRGGAGGGCFVNFALRAGTSVMDTHDFLEEIINGPGGIGAGGGGNTCTFICDNLAAHHSPLIAYLLNSNGHRLVFRAPYNPWDGPIEYFFNYIQQQLSLELHNVTTGQELEQAIYQICQRANGEFDRYFAHCGYAP</sequence>
<dbReference type="InterPro" id="IPR036397">
    <property type="entry name" value="RNaseH_sf"/>
</dbReference>
<proteinExistence type="predicted"/>
<evidence type="ECO:0000256" key="1">
    <source>
        <dbReference type="SAM" id="MobiDB-lite"/>
    </source>
</evidence>
<accession>A0A9N8HMZ8</accession>
<dbReference type="EMBL" id="CAICTM010000783">
    <property type="protein sequence ID" value="CAB9516463.1"/>
    <property type="molecule type" value="Genomic_DNA"/>
</dbReference>
<comment type="caution">
    <text evidence="3">The sequence shown here is derived from an EMBL/GenBank/DDBJ whole genome shotgun (WGS) entry which is preliminary data.</text>
</comment>
<feature type="domain" description="Tc1-like transposase DDE" evidence="2">
    <location>
        <begin position="195"/>
        <end position="334"/>
    </location>
</feature>
<dbReference type="Pfam" id="PF13358">
    <property type="entry name" value="DDE_3"/>
    <property type="match status" value="1"/>
</dbReference>
<reference evidence="3" key="1">
    <citation type="submission" date="2020-06" db="EMBL/GenBank/DDBJ databases">
        <authorList>
            <consortium name="Plant Systems Biology data submission"/>
        </authorList>
    </citation>
    <scope>NUCLEOTIDE SEQUENCE</scope>
    <source>
        <strain evidence="3">D6</strain>
    </source>
</reference>
<feature type="region of interest" description="Disordered" evidence="1">
    <location>
        <begin position="1"/>
        <end position="34"/>
    </location>
</feature>
<evidence type="ECO:0000313" key="4">
    <source>
        <dbReference type="Proteomes" id="UP001153069"/>
    </source>
</evidence>
<dbReference type="InterPro" id="IPR038717">
    <property type="entry name" value="Tc1-like_DDE_dom"/>
</dbReference>